<evidence type="ECO:0000313" key="2">
    <source>
        <dbReference type="Proteomes" id="UP000009097"/>
    </source>
</evidence>
<reference evidence="1" key="2">
    <citation type="journal article" date="2010" name="Nature">
        <title>Comparative genomics reveals mobile pathogenicity chromosomes in Fusarium.</title>
        <authorList>
            <person name="Ma L.J."/>
            <person name="van der Does H.C."/>
            <person name="Borkovich K.A."/>
            <person name="Coleman J.J."/>
            <person name="Daboussi M.J."/>
            <person name="Di Pietro A."/>
            <person name="Dufresne M."/>
            <person name="Freitag M."/>
            <person name="Grabherr M."/>
            <person name="Henrissat B."/>
            <person name="Houterman P.M."/>
            <person name="Kang S."/>
            <person name="Shim W.B."/>
            <person name="Woloshuk C."/>
            <person name="Xie X."/>
            <person name="Xu J.R."/>
            <person name="Antoniw J."/>
            <person name="Baker S.E."/>
            <person name="Bluhm B.H."/>
            <person name="Breakspear A."/>
            <person name="Brown D.W."/>
            <person name="Butchko R.A."/>
            <person name="Chapman S."/>
            <person name="Coulson R."/>
            <person name="Coutinho P.M."/>
            <person name="Danchin E.G."/>
            <person name="Diener A."/>
            <person name="Gale L.R."/>
            <person name="Gardiner D.M."/>
            <person name="Goff S."/>
            <person name="Hammond-Kosack K.E."/>
            <person name="Hilburn K."/>
            <person name="Hua-Van A."/>
            <person name="Jonkers W."/>
            <person name="Kazan K."/>
            <person name="Kodira C.D."/>
            <person name="Koehrsen M."/>
            <person name="Kumar L."/>
            <person name="Lee Y.H."/>
            <person name="Li L."/>
            <person name="Manners J.M."/>
            <person name="Miranda-Saavedra D."/>
            <person name="Mukherjee M."/>
            <person name="Park G."/>
            <person name="Park J."/>
            <person name="Park S.Y."/>
            <person name="Proctor R.H."/>
            <person name="Regev A."/>
            <person name="Ruiz-Roldan M.C."/>
            <person name="Sain D."/>
            <person name="Sakthikumar S."/>
            <person name="Sykes S."/>
            <person name="Schwartz D.C."/>
            <person name="Turgeon B.G."/>
            <person name="Wapinski I."/>
            <person name="Yoder O."/>
            <person name="Young S."/>
            <person name="Zeng Q."/>
            <person name="Zhou S."/>
            <person name="Galagan J."/>
            <person name="Cuomo C.A."/>
            <person name="Kistler H.C."/>
            <person name="Rep M."/>
        </authorList>
    </citation>
    <scope>NUCLEOTIDE SEQUENCE [LARGE SCALE GENOMIC DNA]</scope>
    <source>
        <strain evidence="1">4287</strain>
    </source>
</reference>
<name>A0A0J9W2W4_FUSO4</name>
<sequence length="255" mass="28457">MHKPTAIMPNGTLPLNGESMPIFTPAYSRARGIFTNTTAVGISYRVAASQVTHLVPDVLELEEEPLMTSLFLSYGMSPVGSYTEYAHQVEVTYKGSKFHYNLLFILDNDAAIFAGRELLGFPKVLGKSVIQEFTGTRLVTGSTERPAGRKMVEFEFVPEQMDTNAPPPDRWMLNLRNIPSPHVGQPPSVQEFIPVGLGMKCDEVWTGKGYINFPRKSISDPWVNLDILRYEGSFMARNATAELLVRQPPQKPVCY</sequence>
<evidence type="ECO:0000313" key="1">
    <source>
        <dbReference type="EMBL" id="KNB17196.1"/>
    </source>
</evidence>
<dbReference type="GO" id="GO:0016829">
    <property type="term" value="F:lyase activity"/>
    <property type="evidence" value="ECO:0007669"/>
    <property type="project" value="InterPro"/>
</dbReference>
<dbReference type="Pfam" id="PF06314">
    <property type="entry name" value="ADC"/>
    <property type="match status" value="1"/>
</dbReference>
<dbReference type="OrthoDB" id="10248817at2759"/>
<dbReference type="GeneID" id="28956375"/>
<dbReference type="InterPro" id="IPR023375">
    <property type="entry name" value="ADC_dom_sf"/>
</dbReference>
<dbReference type="SUPFAM" id="SSF160104">
    <property type="entry name" value="Acetoacetate decarboxylase-like"/>
    <property type="match status" value="1"/>
</dbReference>
<gene>
    <name evidence="1" type="ORF">FOXG_15303</name>
</gene>
<reference evidence="1" key="1">
    <citation type="submission" date="2007-04" db="EMBL/GenBank/DDBJ databases">
        <authorList>
            <consortium name="The Broad Institute Genome Sequencing Platform"/>
            <person name="Birren B."/>
            <person name="Lander E."/>
            <person name="Galagan J."/>
            <person name="Nusbaum C."/>
            <person name="Devon K."/>
            <person name="Ma L.-J."/>
            <person name="Jaffe D."/>
            <person name="Butler J."/>
            <person name="Alvarez P."/>
            <person name="Gnerre S."/>
            <person name="Grabherr M."/>
            <person name="Kleber M."/>
            <person name="Mauceli E."/>
            <person name="Brockman W."/>
            <person name="MacCallum I.A."/>
            <person name="Young S."/>
            <person name="LaButti K."/>
            <person name="DeCaprio D."/>
            <person name="Crawford M."/>
            <person name="Koehrsen M."/>
            <person name="Engels R."/>
            <person name="Montgomery P."/>
            <person name="Pearson M."/>
            <person name="Howarth C."/>
            <person name="Larson L."/>
            <person name="White J."/>
            <person name="O'Leary S."/>
            <person name="Kodira C."/>
            <person name="Zeng Q."/>
            <person name="Yandava C."/>
            <person name="Alvarado L."/>
            <person name="Kistler C."/>
            <person name="Shim W.-B."/>
            <person name="Kang S."/>
            <person name="Woloshuk C."/>
        </authorList>
    </citation>
    <scope>NUCLEOTIDE SEQUENCE</scope>
    <source>
        <strain evidence="1">4287</strain>
    </source>
</reference>
<dbReference type="EMBL" id="DS231721">
    <property type="protein sequence ID" value="KNB17196.1"/>
    <property type="molecule type" value="Genomic_DNA"/>
</dbReference>
<accession>A0A0J9W2W4</accession>
<dbReference type="KEGG" id="fox:FOXG_15303"/>
<organism evidence="1 2">
    <name type="scientific">Fusarium oxysporum f. sp. lycopersici (strain 4287 / CBS 123668 / FGSC 9935 / NRRL 34936)</name>
    <name type="common">Fusarium vascular wilt of tomato</name>
    <dbReference type="NCBI Taxonomy" id="426428"/>
    <lineage>
        <taxon>Eukaryota</taxon>
        <taxon>Fungi</taxon>
        <taxon>Dikarya</taxon>
        <taxon>Ascomycota</taxon>
        <taxon>Pezizomycotina</taxon>
        <taxon>Sordariomycetes</taxon>
        <taxon>Hypocreomycetidae</taxon>
        <taxon>Hypocreales</taxon>
        <taxon>Nectriaceae</taxon>
        <taxon>Fusarium</taxon>
        <taxon>Fusarium oxysporum species complex</taxon>
    </lineage>
</organism>
<dbReference type="AlphaFoldDB" id="A0A0J9W2W4"/>
<dbReference type="Gene3D" id="2.40.400.10">
    <property type="entry name" value="Acetoacetate decarboxylase-like"/>
    <property type="match status" value="1"/>
</dbReference>
<protein>
    <submittedName>
        <fullName evidence="1">Acetoacetate decarboxylase</fullName>
    </submittedName>
</protein>
<dbReference type="InterPro" id="IPR010451">
    <property type="entry name" value="Acetoacetate_decarboxylase"/>
</dbReference>
<dbReference type="RefSeq" id="XP_018255241.1">
    <property type="nucleotide sequence ID" value="XM_018395391.1"/>
</dbReference>
<dbReference type="VEuPathDB" id="FungiDB:FOXG_15303"/>
<dbReference type="Proteomes" id="UP000009097">
    <property type="component" value="Unassembled WGS sequence"/>
</dbReference>
<proteinExistence type="predicted"/>